<reference evidence="1 2" key="1">
    <citation type="journal article" date="2012" name="Mol. Biol. Evol.">
        <title>Genome reduction and co-evolution between the primary and secondary bacterial symbionts of psyllids.</title>
        <authorList>
            <person name="Sloan D.B."/>
            <person name="Moran N.A."/>
        </authorList>
    </citation>
    <scope>NUCLEOTIDE SEQUENCE [LARGE SCALE GENOMIC DNA]</scope>
    <source>
        <strain evidence="1">Ceuc_S</strain>
    </source>
</reference>
<evidence type="ECO:0000313" key="1">
    <source>
        <dbReference type="EMBL" id="AFP84777.1"/>
    </source>
</evidence>
<accession>J3TF81</accession>
<dbReference type="KEGG" id="sect:A359_03830"/>
<gene>
    <name evidence="1" type="ORF">A359_03830</name>
</gene>
<evidence type="ECO:0000313" key="2">
    <source>
        <dbReference type="Proteomes" id="UP000003936"/>
    </source>
</evidence>
<protein>
    <submittedName>
        <fullName evidence="1">Uncharacterized protein</fullName>
    </submittedName>
</protein>
<organism evidence="1 2">
    <name type="scientific">secondary endosymbiont of Ctenarytaina eucalypti</name>
    <dbReference type="NCBI Taxonomy" id="1199245"/>
    <lineage>
        <taxon>Bacteria</taxon>
        <taxon>Pseudomonadati</taxon>
        <taxon>Pseudomonadota</taxon>
        <taxon>Gammaproteobacteria</taxon>
        <taxon>Enterobacterales</taxon>
        <taxon>Enterobacteriaceae</taxon>
        <taxon>aphid secondary symbionts</taxon>
    </lineage>
</organism>
<dbReference type="AlphaFoldDB" id="J3TF81"/>
<dbReference type="Proteomes" id="UP000003936">
    <property type="component" value="Chromosome"/>
</dbReference>
<keyword evidence="2" id="KW-1185">Reference proteome</keyword>
<dbReference type="HOGENOM" id="CLU_2901704_0_0_6"/>
<sequence length="62" mass="7235">MSLLCVSRPRGVLFLNGLTSIILLCDKKNNNAKQYYDENMILFFISVDSNKYHLFQIFSFLP</sequence>
<dbReference type="EMBL" id="CP003546">
    <property type="protein sequence ID" value="AFP84777.1"/>
    <property type="molecule type" value="Genomic_DNA"/>
</dbReference>
<proteinExistence type="predicted"/>
<name>J3TF81_9ENTR</name>
<dbReference type="STRING" id="1199245.A359_03830"/>